<protein>
    <submittedName>
        <fullName evidence="1">Uncharacterized protein</fullName>
    </submittedName>
</protein>
<sequence>MRAIPGAMEITRIPAEDLAARQADLLAPDASVWAGTGWRPIIDEALAALAGHPVVVTAVRDHGAGLRLGVRPREAWTDEAYAVAGRVVDSARDRSRETCEACGAPGRPRIPGPGVRCDAHATER</sequence>
<accession>A0AA40S5X7</accession>
<evidence type="ECO:0000313" key="1">
    <source>
        <dbReference type="EMBL" id="MBA8915064.1"/>
    </source>
</evidence>
<comment type="caution">
    <text evidence="1">The sequence shown here is derived from an EMBL/GenBank/DDBJ whole genome shotgun (WGS) entry which is preliminary data.</text>
</comment>
<dbReference type="RefSeq" id="WP_162940503.1">
    <property type="nucleotide sequence ID" value="NZ_BPRF01000004.1"/>
</dbReference>
<evidence type="ECO:0000313" key="2">
    <source>
        <dbReference type="Proteomes" id="UP000543554"/>
    </source>
</evidence>
<reference evidence="1 2" key="1">
    <citation type="submission" date="2020-08" db="EMBL/GenBank/DDBJ databases">
        <title>Genomic Encyclopedia of Type Strains, Phase IV (KMG-IV): sequencing the most valuable type-strain genomes for metagenomic binning, comparative biology and taxonomic classification.</title>
        <authorList>
            <person name="Goeker M."/>
        </authorList>
    </citation>
    <scope>NUCLEOTIDE SEQUENCE [LARGE SCALE GENOMIC DNA]</scope>
    <source>
        <strain evidence="1 2">DSM 11490</strain>
    </source>
</reference>
<proteinExistence type="predicted"/>
<organism evidence="1 2">
    <name type="scientific">Methylorubrum thiocyanatum</name>
    <dbReference type="NCBI Taxonomy" id="47958"/>
    <lineage>
        <taxon>Bacteria</taxon>
        <taxon>Pseudomonadati</taxon>
        <taxon>Pseudomonadota</taxon>
        <taxon>Alphaproteobacteria</taxon>
        <taxon>Hyphomicrobiales</taxon>
        <taxon>Methylobacteriaceae</taxon>
        <taxon>Methylorubrum</taxon>
    </lineage>
</organism>
<dbReference type="Proteomes" id="UP000543554">
    <property type="component" value="Unassembled WGS sequence"/>
</dbReference>
<name>A0AA40S5X7_9HYPH</name>
<keyword evidence="2" id="KW-1185">Reference proteome</keyword>
<dbReference type="EMBL" id="JACJIB010000007">
    <property type="protein sequence ID" value="MBA8915064.1"/>
    <property type="molecule type" value="Genomic_DNA"/>
</dbReference>
<gene>
    <name evidence="1" type="ORF">HNR51_004160</name>
</gene>
<dbReference type="AlphaFoldDB" id="A0AA40S5X7"/>